<dbReference type="PANTHER" id="PTHR12972:SF0">
    <property type="entry name" value="PROTEIN DOWNSTREAM NEIGHBOR OF SON"/>
    <property type="match status" value="1"/>
</dbReference>
<accession>A0AAJ6YJ20</accession>
<feature type="region of interest" description="Disordered" evidence="5">
    <location>
        <begin position="68"/>
        <end position="87"/>
    </location>
</feature>
<dbReference type="InterPro" id="IPR024861">
    <property type="entry name" value="Donson"/>
</dbReference>
<proteinExistence type="inferred from homology"/>
<sequence length="546" mass="62229">MNINCSKMEEMPQEKTLDWKRPDQVMKLHKFKLRKFALQARFSGNSNHNTLSPNNLSTANYEIEKKRKNPFLKKEQTKKLKESPPDLENVSADSTFDLLNIQTSNSYKDVDIYKTNAMIDSSLTDSLQLAISGTHIEEPRGKKYMPIDWTLKTKLRLMCPKPFSWKGKLKASEEASGTTGFVRRLDIGEQHTTLDTSPNARFHQCCLVWQHPSLPWMELFPRSQGKLNIANNNYVAMNQFMKDALYKEWCCSFRSLFHLLRVRQCPYFYVCGNNFTVLFRAAGICGISEVQALLTPTTRGLRESLKNEEIQFTMPLKSKRKSEYFELNNIADDDEQNDKWLKSVGIEESEIRKISFSQSKVQSGRECDVDNLHESLIFVTGVEAQALFNFLINCKTIIVSVGAHSGVPPTLLSPIAFHGATLRPLRVRESIVSNGKEKFYSLELTGPILPDVLPSLCSLMTSDQLEKFSVSCAQLTNTNAFTLAKHGSEITEENKTEKLPENVFGLENLTDCGFNKSILSHFCNPDQNRIENFESLTCENNLYTWS</sequence>
<evidence type="ECO:0000256" key="4">
    <source>
        <dbReference type="ARBA" id="ARBA00025806"/>
    </source>
</evidence>
<dbReference type="GO" id="GO:0005634">
    <property type="term" value="C:nucleus"/>
    <property type="evidence" value="ECO:0007669"/>
    <property type="project" value="UniProtKB-SubCell"/>
</dbReference>
<dbReference type="CTD" id="40642"/>
<evidence type="ECO:0000256" key="1">
    <source>
        <dbReference type="ARBA" id="ARBA00004123"/>
    </source>
</evidence>
<evidence type="ECO:0000256" key="2">
    <source>
        <dbReference type="ARBA" id="ARBA00022473"/>
    </source>
</evidence>
<keyword evidence="2" id="KW-0217">Developmental protein</keyword>
<evidence type="ECO:0000256" key="3">
    <source>
        <dbReference type="ARBA" id="ARBA00023242"/>
    </source>
</evidence>
<organism evidence="6 7">
    <name type="scientific">Ceratosolen solmsi marchali</name>
    <dbReference type="NCBI Taxonomy" id="326594"/>
    <lineage>
        <taxon>Eukaryota</taxon>
        <taxon>Metazoa</taxon>
        <taxon>Ecdysozoa</taxon>
        <taxon>Arthropoda</taxon>
        <taxon>Hexapoda</taxon>
        <taxon>Insecta</taxon>
        <taxon>Pterygota</taxon>
        <taxon>Neoptera</taxon>
        <taxon>Endopterygota</taxon>
        <taxon>Hymenoptera</taxon>
        <taxon>Apocrita</taxon>
        <taxon>Proctotrupomorpha</taxon>
        <taxon>Chalcidoidea</taxon>
        <taxon>Agaonidae</taxon>
        <taxon>Agaoninae</taxon>
        <taxon>Ceratosolen</taxon>
    </lineage>
</organism>
<reference evidence="7" key="1">
    <citation type="submission" date="2025-08" db="UniProtKB">
        <authorList>
            <consortium name="RefSeq"/>
        </authorList>
    </citation>
    <scope>IDENTIFICATION</scope>
</reference>
<protein>
    <submittedName>
        <fullName evidence="7">Protein downstream neighbor of son homolog isoform X1</fullName>
    </submittedName>
</protein>
<dbReference type="KEGG" id="csol:105363086"/>
<dbReference type="GeneID" id="105363086"/>
<gene>
    <name evidence="7" type="primary">LOC105363086</name>
</gene>
<keyword evidence="3" id="KW-0539">Nucleus</keyword>
<keyword evidence="6" id="KW-1185">Reference proteome</keyword>
<dbReference type="PANTHER" id="PTHR12972">
    <property type="entry name" value="DOWNSTREAM NEIGHBOR OF SON"/>
    <property type="match status" value="1"/>
</dbReference>
<dbReference type="GO" id="GO:0033260">
    <property type="term" value="P:nuclear DNA replication"/>
    <property type="evidence" value="ECO:0007669"/>
    <property type="project" value="TreeGrafter"/>
</dbReference>
<comment type="subcellular location">
    <subcellularLocation>
        <location evidence="1">Nucleus</location>
    </subcellularLocation>
</comment>
<dbReference type="RefSeq" id="XP_011498980.1">
    <property type="nucleotide sequence ID" value="XM_011500678.1"/>
</dbReference>
<dbReference type="AlphaFoldDB" id="A0AAJ6YJ20"/>
<evidence type="ECO:0000313" key="6">
    <source>
        <dbReference type="Proteomes" id="UP000695007"/>
    </source>
</evidence>
<feature type="compositionally biased region" description="Basic and acidic residues" evidence="5">
    <location>
        <begin position="72"/>
        <end position="84"/>
    </location>
</feature>
<evidence type="ECO:0000256" key="5">
    <source>
        <dbReference type="SAM" id="MobiDB-lite"/>
    </source>
</evidence>
<dbReference type="PRINTS" id="PR02064">
    <property type="entry name" value="DONSON"/>
</dbReference>
<dbReference type="Proteomes" id="UP000695007">
    <property type="component" value="Unplaced"/>
</dbReference>
<name>A0AAJ6YJ20_9HYME</name>
<comment type="similarity">
    <text evidence="4">Belongs to the DONSON family.</text>
</comment>
<evidence type="ECO:0000313" key="7">
    <source>
        <dbReference type="RefSeq" id="XP_011498980.1"/>
    </source>
</evidence>